<feature type="compositionally biased region" description="Polar residues" evidence="1">
    <location>
        <begin position="145"/>
        <end position="157"/>
    </location>
</feature>
<feature type="compositionally biased region" description="Basic and acidic residues" evidence="1">
    <location>
        <begin position="169"/>
        <end position="200"/>
    </location>
</feature>
<feature type="chain" id="PRO_5026076955" description="SCP domain-containing protein" evidence="2">
    <location>
        <begin position="22"/>
        <end position="480"/>
    </location>
</feature>
<dbReference type="EMBL" id="MU005571">
    <property type="protein sequence ID" value="KAF2690096.1"/>
    <property type="molecule type" value="Genomic_DNA"/>
</dbReference>
<sequence>MKSCGLLKLAAGALFLHSVPSVEYIGAHALPVHGNDAGISDVGPGSHCQGLSLTEPLHGDRLPCPSKQHLLRLTENAPHNAPAQPMDDPIAIAPRRFIMPVRPMPKVPAGGAKPPKPPGGPGKNPGGPGNNNPSGPPALRPGQPANPNQGPTQQPQRLTGDPPPQNSQKEGDKKTDEQKKKDEEEQKKKEEEERKKKEEQEPIEPILAEPVPPPPPTNPGSNDPSRNAPLDPSAGDPANKNPPSDAEVAKQTEKLWKVNNGDGGLVLPNQVMDTMAAVAKLKGIKQEGTWSGGTGVNLEDPTLAGKVQDTIKKHKGDQGGSPASMRDLVPSQAQAHWLSMNPGKQDETFNRMSYAYANFVKGDNFYVITKPGIDVKDQSPGPAGNFGTFELPYLTKADDAGKPKFGAINRIDVQEDGSAVILPEPYWKAGDPQAAPEPQAAWLIDNGNTNPNTNPDPSTNPDSNTNPDPNINPDPNLDDF</sequence>
<dbReference type="AlphaFoldDB" id="A0A6G1JHZ5"/>
<accession>A0A6G1JHZ5</accession>
<keyword evidence="2" id="KW-0732">Signal</keyword>
<evidence type="ECO:0000313" key="4">
    <source>
        <dbReference type="Proteomes" id="UP000799291"/>
    </source>
</evidence>
<organism evidence="3 4">
    <name type="scientific">Lentithecium fluviatile CBS 122367</name>
    <dbReference type="NCBI Taxonomy" id="1168545"/>
    <lineage>
        <taxon>Eukaryota</taxon>
        <taxon>Fungi</taxon>
        <taxon>Dikarya</taxon>
        <taxon>Ascomycota</taxon>
        <taxon>Pezizomycotina</taxon>
        <taxon>Dothideomycetes</taxon>
        <taxon>Pleosporomycetidae</taxon>
        <taxon>Pleosporales</taxon>
        <taxon>Massarineae</taxon>
        <taxon>Lentitheciaceae</taxon>
        <taxon>Lentithecium</taxon>
    </lineage>
</organism>
<feature type="region of interest" description="Disordered" evidence="1">
    <location>
        <begin position="102"/>
        <end position="250"/>
    </location>
</feature>
<evidence type="ECO:0000313" key="3">
    <source>
        <dbReference type="EMBL" id="KAF2690096.1"/>
    </source>
</evidence>
<gene>
    <name evidence="3" type="ORF">K458DRAFT_98706</name>
</gene>
<evidence type="ECO:0000256" key="2">
    <source>
        <dbReference type="SAM" id="SignalP"/>
    </source>
</evidence>
<feature type="signal peptide" evidence="2">
    <location>
        <begin position="1"/>
        <end position="21"/>
    </location>
</feature>
<protein>
    <recommendedName>
        <fullName evidence="5">SCP domain-containing protein</fullName>
    </recommendedName>
</protein>
<proteinExistence type="predicted"/>
<keyword evidence="4" id="KW-1185">Reference proteome</keyword>
<evidence type="ECO:0008006" key="5">
    <source>
        <dbReference type="Google" id="ProtNLM"/>
    </source>
</evidence>
<evidence type="ECO:0000256" key="1">
    <source>
        <dbReference type="SAM" id="MobiDB-lite"/>
    </source>
</evidence>
<dbReference type="Proteomes" id="UP000799291">
    <property type="component" value="Unassembled WGS sequence"/>
</dbReference>
<feature type="compositionally biased region" description="Low complexity" evidence="1">
    <location>
        <begin position="443"/>
        <end position="480"/>
    </location>
</feature>
<feature type="region of interest" description="Disordered" evidence="1">
    <location>
        <begin position="427"/>
        <end position="480"/>
    </location>
</feature>
<reference evidence="3" key="1">
    <citation type="journal article" date="2020" name="Stud. Mycol.">
        <title>101 Dothideomycetes genomes: a test case for predicting lifestyles and emergence of pathogens.</title>
        <authorList>
            <person name="Haridas S."/>
            <person name="Albert R."/>
            <person name="Binder M."/>
            <person name="Bloem J."/>
            <person name="Labutti K."/>
            <person name="Salamov A."/>
            <person name="Andreopoulos B."/>
            <person name="Baker S."/>
            <person name="Barry K."/>
            <person name="Bills G."/>
            <person name="Bluhm B."/>
            <person name="Cannon C."/>
            <person name="Castanera R."/>
            <person name="Culley D."/>
            <person name="Daum C."/>
            <person name="Ezra D."/>
            <person name="Gonzalez J."/>
            <person name="Henrissat B."/>
            <person name="Kuo A."/>
            <person name="Liang C."/>
            <person name="Lipzen A."/>
            <person name="Lutzoni F."/>
            <person name="Magnuson J."/>
            <person name="Mondo S."/>
            <person name="Nolan M."/>
            <person name="Ohm R."/>
            <person name="Pangilinan J."/>
            <person name="Park H.-J."/>
            <person name="Ramirez L."/>
            <person name="Alfaro M."/>
            <person name="Sun H."/>
            <person name="Tritt A."/>
            <person name="Yoshinaga Y."/>
            <person name="Zwiers L.-H."/>
            <person name="Turgeon B."/>
            <person name="Goodwin S."/>
            <person name="Spatafora J."/>
            <person name="Crous P."/>
            <person name="Grigoriev I."/>
        </authorList>
    </citation>
    <scope>NUCLEOTIDE SEQUENCE</scope>
    <source>
        <strain evidence="3">CBS 122367</strain>
    </source>
</reference>
<name>A0A6G1JHZ5_9PLEO</name>